<evidence type="ECO:0000313" key="1">
    <source>
        <dbReference type="EMBL" id="QHT07455.1"/>
    </source>
</evidence>
<dbReference type="SUPFAM" id="SSF53335">
    <property type="entry name" value="S-adenosyl-L-methionine-dependent methyltransferases"/>
    <property type="match status" value="1"/>
</dbReference>
<organism evidence="1">
    <name type="scientific">viral metagenome</name>
    <dbReference type="NCBI Taxonomy" id="1070528"/>
    <lineage>
        <taxon>unclassified sequences</taxon>
        <taxon>metagenomes</taxon>
        <taxon>organismal metagenomes</taxon>
    </lineage>
</organism>
<protein>
    <recommendedName>
        <fullName evidence="2">Methyltransferase domain-containing protein</fullName>
    </recommendedName>
</protein>
<dbReference type="AlphaFoldDB" id="A0A6C0CVC2"/>
<evidence type="ECO:0008006" key="2">
    <source>
        <dbReference type="Google" id="ProtNLM"/>
    </source>
</evidence>
<dbReference type="Pfam" id="PF13578">
    <property type="entry name" value="Methyltransf_24"/>
    <property type="match status" value="1"/>
</dbReference>
<accession>A0A6C0CVC2</accession>
<dbReference type="EMBL" id="MN739481">
    <property type="protein sequence ID" value="QHT07455.1"/>
    <property type="molecule type" value="Genomic_DNA"/>
</dbReference>
<name>A0A6C0CVC2_9ZZZZ</name>
<sequence>MLTLDEIFSKNNTDKGPSFHNYSRQYQELLSKYRTDSLKYLEIGVLNGGSIASMREVFPNATCILGLDINPNCKQFEDSSKNIFVEIGNATNSTFISEITKKYGTFDIILDDGSHRNDDVVVTFEMLFPLLNDNGLYIVEDTICFKSSNYLNRQYPDHLSYFFRYTPFLNQWRFDSTQGTKDHCVDPFKIQKKSANVFEQSIDKIEYGCSYIAIHKKVRTNWL</sequence>
<dbReference type="InterPro" id="IPR029063">
    <property type="entry name" value="SAM-dependent_MTases_sf"/>
</dbReference>
<dbReference type="Gene3D" id="3.40.50.150">
    <property type="entry name" value="Vaccinia Virus protein VP39"/>
    <property type="match status" value="1"/>
</dbReference>
<reference evidence="1" key="1">
    <citation type="journal article" date="2020" name="Nature">
        <title>Giant virus diversity and host interactions through global metagenomics.</title>
        <authorList>
            <person name="Schulz F."/>
            <person name="Roux S."/>
            <person name="Paez-Espino D."/>
            <person name="Jungbluth S."/>
            <person name="Walsh D.A."/>
            <person name="Denef V.J."/>
            <person name="McMahon K.D."/>
            <person name="Konstantinidis K.T."/>
            <person name="Eloe-Fadrosh E.A."/>
            <person name="Kyrpides N.C."/>
            <person name="Woyke T."/>
        </authorList>
    </citation>
    <scope>NUCLEOTIDE SEQUENCE</scope>
    <source>
        <strain evidence="1">GVMAG-M-3300021963-12</strain>
    </source>
</reference>
<proteinExistence type="predicted"/>